<dbReference type="AlphaFoldDB" id="A0A931IG25"/>
<evidence type="ECO:0000313" key="6">
    <source>
        <dbReference type="Proteomes" id="UP000655751"/>
    </source>
</evidence>
<protein>
    <recommendedName>
        <fullName evidence="4">Acyl-CoA dehydrogenase/oxidase C-terminal domain-containing protein</fullName>
    </recommendedName>
</protein>
<dbReference type="RefSeq" id="WP_196152077.1">
    <property type="nucleotide sequence ID" value="NZ_JADMLG010000012.1"/>
</dbReference>
<dbReference type="SUPFAM" id="SSF47203">
    <property type="entry name" value="Acyl-CoA dehydrogenase C-terminal domain-like"/>
    <property type="match status" value="1"/>
</dbReference>
<dbReference type="GO" id="GO:0003995">
    <property type="term" value="F:acyl-CoA dehydrogenase activity"/>
    <property type="evidence" value="ECO:0007669"/>
    <property type="project" value="TreeGrafter"/>
</dbReference>
<gene>
    <name evidence="5" type="ORF">IT779_26160</name>
</gene>
<keyword evidence="2" id="KW-0274">FAD</keyword>
<evidence type="ECO:0000256" key="2">
    <source>
        <dbReference type="ARBA" id="ARBA00022827"/>
    </source>
</evidence>
<evidence type="ECO:0000256" key="3">
    <source>
        <dbReference type="ARBA" id="ARBA00023002"/>
    </source>
</evidence>
<dbReference type="PANTHER" id="PTHR43884">
    <property type="entry name" value="ACYL-COA DEHYDROGENASE"/>
    <property type="match status" value="1"/>
</dbReference>
<dbReference type="Pfam" id="PF00441">
    <property type="entry name" value="Acyl-CoA_dh_1"/>
    <property type="match status" value="1"/>
</dbReference>
<keyword evidence="6" id="KW-1185">Reference proteome</keyword>
<keyword evidence="3" id="KW-0560">Oxidoreductase</keyword>
<organism evidence="5 6">
    <name type="scientific">Nocardia bovistercoris</name>
    <dbReference type="NCBI Taxonomy" id="2785916"/>
    <lineage>
        <taxon>Bacteria</taxon>
        <taxon>Bacillati</taxon>
        <taxon>Actinomycetota</taxon>
        <taxon>Actinomycetes</taxon>
        <taxon>Mycobacteriales</taxon>
        <taxon>Nocardiaceae</taxon>
        <taxon>Nocardia</taxon>
    </lineage>
</organism>
<evidence type="ECO:0000313" key="5">
    <source>
        <dbReference type="EMBL" id="MBH0779761.1"/>
    </source>
</evidence>
<sequence>MLDNLRPSEYTDLRAAALPIFGRLDGEAAVEAFGLTELLEPHCDLEDPRPVLAFLEAQGYHGGRTDVLGRFALTGPRPDWSPLPERRRVVAGYPVDAKRCVVAGLAESTDVVVDVPGIGALLLPDPFEAGLPADPADPYLTQLEFTAESAVPLVSTPQATEFSDDVIARTRLGIAAEILGVCDRLLDDVIAYVRTRHQFGQSIGSFQAIQHILAWAAADRYQLACLLDHAVMKAVAGHNDPATARAVKAMAGRVGHAVVQAVTQATGAISFTWEYSVNERHRRILTLDAIAGSSADLVAAIGREIRSGDTYPELLELADLV</sequence>
<dbReference type="PANTHER" id="PTHR43884:SF20">
    <property type="entry name" value="ACYL-COA DEHYDROGENASE FADE28"/>
    <property type="match status" value="1"/>
</dbReference>
<comment type="caution">
    <text evidence="5">The sequence shown here is derived from an EMBL/GenBank/DDBJ whole genome shotgun (WGS) entry which is preliminary data.</text>
</comment>
<name>A0A931IG25_9NOCA</name>
<dbReference type="EMBL" id="JADMLG010000012">
    <property type="protein sequence ID" value="MBH0779761.1"/>
    <property type="molecule type" value="Genomic_DNA"/>
</dbReference>
<dbReference type="Gene3D" id="1.20.140.10">
    <property type="entry name" value="Butyryl-CoA Dehydrogenase, subunit A, domain 3"/>
    <property type="match status" value="1"/>
</dbReference>
<dbReference type="InterPro" id="IPR009075">
    <property type="entry name" value="AcylCo_DH/oxidase_C"/>
</dbReference>
<dbReference type="Proteomes" id="UP000655751">
    <property type="component" value="Unassembled WGS sequence"/>
</dbReference>
<dbReference type="InterPro" id="IPR036250">
    <property type="entry name" value="AcylCo_DH-like_C"/>
</dbReference>
<keyword evidence="1" id="KW-0285">Flavoprotein</keyword>
<evidence type="ECO:0000256" key="1">
    <source>
        <dbReference type="ARBA" id="ARBA00022630"/>
    </source>
</evidence>
<feature type="domain" description="Acyl-CoA dehydrogenase/oxidase C-terminal" evidence="4">
    <location>
        <begin position="167"/>
        <end position="304"/>
    </location>
</feature>
<proteinExistence type="predicted"/>
<evidence type="ECO:0000259" key="4">
    <source>
        <dbReference type="Pfam" id="PF00441"/>
    </source>
</evidence>
<accession>A0A931IG25</accession>
<reference evidence="5" key="1">
    <citation type="submission" date="2020-11" db="EMBL/GenBank/DDBJ databases">
        <title>Nocardia NEAU-351.nov., a novel actinomycete isolated from the cow dung.</title>
        <authorList>
            <person name="Zhang X."/>
        </authorList>
    </citation>
    <scope>NUCLEOTIDE SEQUENCE</scope>
    <source>
        <strain evidence="5">NEAU-351</strain>
    </source>
</reference>